<dbReference type="EMBL" id="LXEW01000023">
    <property type="protein sequence ID" value="OAT52341.1"/>
    <property type="molecule type" value="Genomic_DNA"/>
</dbReference>
<dbReference type="Gene3D" id="1.10.10.10">
    <property type="entry name" value="Winged helix-like DNA-binding domain superfamily/Winged helix DNA-binding domain"/>
    <property type="match status" value="1"/>
</dbReference>
<dbReference type="AlphaFoldDB" id="A0A1B7JWQ3"/>
<dbReference type="Proteomes" id="UP000078224">
    <property type="component" value="Unassembled WGS sequence"/>
</dbReference>
<keyword evidence="2" id="KW-1185">Reference proteome</keyword>
<organism evidence="1 2">
    <name type="scientific">Providencia heimbachae ATCC 35613</name>
    <dbReference type="NCBI Taxonomy" id="1354272"/>
    <lineage>
        <taxon>Bacteria</taxon>
        <taxon>Pseudomonadati</taxon>
        <taxon>Pseudomonadota</taxon>
        <taxon>Gammaproteobacteria</taxon>
        <taxon>Enterobacterales</taxon>
        <taxon>Morganellaceae</taxon>
        <taxon>Providencia</taxon>
    </lineage>
</organism>
<gene>
    <name evidence="1" type="ORF">M998_1550</name>
</gene>
<dbReference type="InterPro" id="IPR036388">
    <property type="entry name" value="WH-like_DNA-bd_sf"/>
</dbReference>
<sequence>MAQPSPRHDRLVHRLAYILTHLFKGETLSPRVLAAEFNVSLRTIQRDFHERLVYLDIEQQEEGYRLAGGQSALRTDSDILQFAQITDITPLFPVLDRKLLSLLLSRHAQGSPYVVYHAPPKALPSVYGGFALITQAILDNRFIHYEIGGKTTHWVAPYKLTYFNGHWYVCGVMNGLIHAVELLHLRDVGLSARHFKPDTALLQRMTERAFIQALPHFQYIKGILHPHQT</sequence>
<protein>
    <submittedName>
        <fullName evidence="1">Putative transcriptional regulator</fullName>
    </submittedName>
</protein>
<dbReference type="OrthoDB" id="6521217at2"/>
<evidence type="ECO:0000313" key="1">
    <source>
        <dbReference type="EMBL" id="OAT52341.1"/>
    </source>
</evidence>
<dbReference type="RefSeq" id="WP_068908291.1">
    <property type="nucleotide sequence ID" value="NZ_LXEW01000023.1"/>
</dbReference>
<dbReference type="PATRIC" id="fig|1354272.4.peg.1576"/>
<name>A0A1B7JWQ3_9GAMM</name>
<proteinExistence type="predicted"/>
<comment type="caution">
    <text evidence="1">The sequence shown here is derived from an EMBL/GenBank/DDBJ whole genome shotgun (WGS) entry which is preliminary data.</text>
</comment>
<evidence type="ECO:0000313" key="2">
    <source>
        <dbReference type="Proteomes" id="UP000078224"/>
    </source>
</evidence>
<reference evidence="1 2" key="1">
    <citation type="submission" date="2016-04" db="EMBL/GenBank/DDBJ databases">
        <title>ATOL: Assembling a taxonomically balanced genome-scale reconstruction of the evolutionary history of the Enterobacteriaceae.</title>
        <authorList>
            <person name="Plunkett G.III."/>
            <person name="Neeno-Eckwall E.C."/>
            <person name="Glasner J.D."/>
            <person name="Perna N.T."/>
        </authorList>
    </citation>
    <scope>NUCLEOTIDE SEQUENCE [LARGE SCALE GENOMIC DNA]</scope>
    <source>
        <strain evidence="1 2">ATCC 35613</strain>
    </source>
</reference>
<accession>A0A1B7JWQ3</accession>